<sequence>MVAVNSKNYGIAPGRWLGMAGLFVCLLLSGCQSTGRSSVAVGPGVGPQANQPLGDKKRAYRYDSNIFLDVAVPVFDPGIPQDDAKLEEEGIWPQLRRSEANRFAVQTKRALENTGAFGAVTVVPNPQMTADLYVIGRIQESNSEDVKIKIELVDISGQKWDEEVFKHRVSKGFYRDKLNEGKDSYEPVFREIADYVYLQLLKRSEQRKQELKKIAAIRFAQSYAPEAFAGYLDTNRRGVVELKRLPDESDPMLARMAPLRVQDQLFFDRLQSQYEGFNAKTDESYHSWQKETLPEVAAAREARNAAVVQGILGAVLVGAAIANSDADSTSSQILTAGVGIGGALLIKNSLDKSAEARVHKAAIDEMGASLDIEMSPQVIKLNDENVELQGTAQEQYQQWQAHLHKIYQMEQTPDRQL</sequence>
<dbReference type="Proteomes" id="UP001501757">
    <property type="component" value="Unassembled WGS sequence"/>
</dbReference>
<reference evidence="2" key="1">
    <citation type="journal article" date="2019" name="Int. J. Syst. Evol. Microbiol.">
        <title>The Global Catalogue of Microorganisms (GCM) 10K type strain sequencing project: providing services to taxonomists for standard genome sequencing and annotation.</title>
        <authorList>
            <consortium name="The Broad Institute Genomics Platform"/>
            <consortium name="The Broad Institute Genome Sequencing Center for Infectious Disease"/>
            <person name="Wu L."/>
            <person name="Ma J."/>
        </authorList>
    </citation>
    <scope>NUCLEOTIDE SEQUENCE [LARGE SCALE GENOMIC DNA]</scope>
    <source>
        <strain evidence="2">JCM 13378</strain>
    </source>
</reference>
<organism evidence="1 2">
    <name type="scientific">Bowmanella denitrificans</name>
    <dbReference type="NCBI Taxonomy" id="366582"/>
    <lineage>
        <taxon>Bacteria</taxon>
        <taxon>Pseudomonadati</taxon>
        <taxon>Pseudomonadota</taxon>
        <taxon>Gammaproteobacteria</taxon>
        <taxon>Alteromonadales</taxon>
        <taxon>Alteromonadaceae</taxon>
        <taxon>Bowmanella</taxon>
    </lineage>
</organism>
<proteinExistence type="predicted"/>
<accession>A0ABP3H7A2</accession>
<evidence type="ECO:0008006" key="3">
    <source>
        <dbReference type="Google" id="ProtNLM"/>
    </source>
</evidence>
<protein>
    <recommendedName>
        <fullName evidence="3">Lipoprotein</fullName>
    </recommendedName>
</protein>
<evidence type="ECO:0000313" key="1">
    <source>
        <dbReference type="EMBL" id="GAA0363876.1"/>
    </source>
</evidence>
<gene>
    <name evidence="1" type="ORF">GCM10009092_30310</name>
</gene>
<evidence type="ECO:0000313" key="2">
    <source>
        <dbReference type="Proteomes" id="UP001501757"/>
    </source>
</evidence>
<keyword evidence="2" id="KW-1185">Reference proteome</keyword>
<name>A0ABP3H7A2_9ALTE</name>
<comment type="caution">
    <text evidence="1">The sequence shown here is derived from an EMBL/GenBank/DDBJ whole genome shotgun (WGS) entry which is preliminary data.</text>
</comment>
<dbReference type="PROSITE" id="PS51257">
    <property type="entry name" value="PROKAR_LIPOPROTEIN"/>
    <property type="match status" value="1"/>
</dbReference>
<dbReference type="EMBL" id="BAAAEI010000019">
    <property type="protein sequence ID" value="GAA0363876.1"/>
    <property type="molecule type" value="Genomic_DNA"/>
</dbReference>
<dbReference type="RefSeq" id="WP_343846053.1">
    <property type="nucleotide sequence ID" value="NZ_BAAAEI010000019.1"/>
</dbReference>